<dbReference type="GO" id="GO:0003700">
    <property type="term" value="F:DNA-binding transcription factor activity"/>
    <property type="evidence" value="ECO:0007669"/>
    <property type="project" value="InterPro"/>
</dbReference>
<dbReference type="eggNOG" id="COG0583">
    <property type="taxonomic scope" value="Bacteria"/>
</dbReference>
<gene>
    <name evidence="6" type="ORF">ET33_06140</name>
</gene>
<dbReference type="AlphaFoldDB" id="A0A081P2L3"/>
<dbReference type="Pfam" id="PF00126">
    <property type="entry name" value="HTH_1"/>
    <property type="match status" value="1"/>
</dbReference>
<evidence type="ECO:0000256" key="3">
    <source>
        <dbReference type="ARBA" id="ARBA00023125"/>
    </source>
</evidence>
<evidence type="ECO:0000256" key="2">
    <source>
        <dbReference type="ARBA" id="ARBA00023015"/>
    </source>
</evidence>
<dbReference type="SUPFAM" id="SSF53850">
    <property type="entry name" value="Periplasmic binding protein-like II"/>
    <property type="match status" value="1"/>
</dbReference>
<evidence type="ECO:0000259" key="5">
    <source>
        <dbReference type="PROSITE" id="PS50931"/>
    </source>
</evidence>
<evidence type="ECO:0000313" key="6">
    <source>
        <dbReference type="EMBL" id="KEQ24936.1"/>
    </source>
</evidence>
<dbReference type="Pfam" id="PF03466">
    <property type="entry name" value="LysR_substrate"/>
    <property type="match status" value="1"/>
</dbReference>
<reference evidence="6 7" key="1">
    <citation type="submission" date="2014-06" db="EMBL/GenBank/DDBJ databases">
        <title>Draft genome sequence of Paenibacillus sp. MSt1.</title>
        <authorList>
            <person name="Aw Y.K."/>
            <person name="Ong K.S."/>
            <person name="Gan H.M."/>
            <person name="Lee S.M."/>
        </authorList>
    </citation>
    <scope>NUCLEOTIDE SEQUENCE [LARGE SCALE GENOMIC DNA]</scope>
    <source>
        <strain evidence="6 7">MSt1</strain>
    </source>
</reference>
<dbReference type="Gene3D" id="3.40.190.290">
    <property type="match status" value="1"/>
</dbReference>
<evidence type="ECO:0000256" key="1">
    <source>
        <dbReference type="ARBA" id="ARBA00009437"/>
    </source>
</evidence>
<dbReference type="InterPro" id="IPR036390">
    <property type="entry name" value="WH_DNA-bd_sf"/>
</dbReference>
<feature type="domain" description="HTH lysR-type" evidence="5">
    <location>
        <begin position="1"/>
        <end position="58"/>
    </location>
</feature>
<keyword evidence="3" id="KW-0238">DNA-binding</keyword>
<dbReference type="Gene3D" id="1.10.10.10">
    <property type="entry name" value="Winged helix-like DNA-binding domain superfamily/Winged helix DNA-binding domain"/>
    <property type="match status" value="1"/>
</dbReference>
<evidence type="ECO:0000313" key="7">
    <source>
        <dbReference type="Proteomes" id="UP000028123"/>
    </source>
</evidence>
<proteinExistence type="inferred from homology"/>
<name>A0A081P2L3_9BACL</name>
<organism evidence="6 7">
    <name type="scientific">Paenibacillus tyrfis</name>
    <dbReference type="NCBI Taxonomy" id="1501230"/>
    <lineage>
        <taxon>Bacteria</taxon>
        <taxon>Bacillati</taxon>
        <taxon>Bacillota</taxon>
        <taxon>Bacilli</taxon>
        <taxon>Bacillales</taxon>
        <taxon>Paenibacillaceae</taxon>
        <taxon>Paenibacillus</taxon>
    </lineage>
</organism>
<dbReference type="RefSeq" id="WP_036684101.1">
    <property type="nucleotide sequence ID" value="NZ_JNVM01000013.1"/>
</dbReference>
<dbReference type="CDD" id="cd05466">
    <property type="entry name" value="PBP2_LTTR_substrate"/>
    <property type="match status" value="1"/>
</dbReference>
<dbReference type="GO" id="GO:0000976">
    <property type="term" value="F:transcription cis-regulatory region binding"/>
    <property type="evidence" value="ECO:0007669"/>
    <property type="project" value="TreeGrafter"/>
</dbReference>
<evidence type="ECO:0000256" key="4">
    <source>
        <dbReference type="ARBA" id="ARBA00023163"/>
    </source>
</evidence>
<dbReference type="PROSITE" id="PS50931">
    <property type="entry name" value="HTH_LYSR"/>
    <property type="match status" value="1"/>
</dbReference>
<keyword evidence="4" id="KW-0804">Transcription</keyword>
<keyword evidence="7" id="KW-1185">Reference proteome</keyword>
<dbReference type="EMBL" id="JNVM01000013">
    <property type="protein sequence ID" value="KEQ24936.1"/>
    <property type="molecule type" value="Genomic_DNA"/>
</dbReference>
<accession>A0A081P2L3</accession>
<dbReference type="InterPro" id="IPR005119">
    <property type="entry name" value="LysR_subst-bd"/>
</dbReference>
<comment type="caution">
    <text evidence="6">The sequence shown here is derived from an EMBL/GenBank/DDBJ whole genome shotgun (WGS) entry which is preliminary data.</text>
</comment>
<dbReference type="FunFam" id="1.10.10.10:FF:000001">
    <property type="entry name" value="LysR family transcriptional regulator"/>
    <property type="match status" value="1"/>
</dbReference>
<keyword evidence="2" id="KW-0805">Transcription regulation</keyword>
<comment type="similarity">
    <text evidence="1">Belongs to the LysR transcriptional regulatory family.</text>
</comment>
<dbReference type="SUPFAM" id="SSF46785">
    <property type="entry name" value="Winged helix' DNA-binding domain"/>
    <property type="match status" value="1"/>
</dbReference>
<dbReference type="InterPro" id="IPR036388">
    <property type="entry name" value="WH-like_DNA-bd_sf"/>
</dbReference>
<dbReference type="Proteomes" id="UP000028123">
    <property type="component" value="Unassembled WGS sequence"/>
</dbReference>
<dbReference type="OrthoDB" id="9803735at2"/>
<dbReference type="PANTHER" id="PTHR30126:SF100">
    <property type="entry name" value="LYSR-FAMILY TRANSCRIPTIONAL REGULATOR"/>
    <property type="match status" value="1"/>
</dbReference>
<sequence length="295" mass="33360">MELRQLITFRTVASTLNFSRAAAALNYVPSNVTMQMQALEAELGVRLFDRLGKQLILTDAGTRFLSYVEQMLNTLDEARTNVCDSGRLTGTVTVSANEILCAYRLPAVFRRFREHYPGIRLIFRPFSNDELKQSLYDGKADVVFFLDEPVRSTGLCTESLLQEPFRLLVAPNHPLLQWKELLPEHFQGELFLLNEKGCTYRTLFERSLAMDGIDSSIHLEFSSAEAIKQCAMAGIGIAFLPEIAAATELERGELIALPWAMPDLRVATQMLWHKEKWLSPAIEAFLETARTTLRP</sequence>
<dbReference type="InterPro" id="IPR000847">
    <property type="entry name" value="LysR_HTH_N"/>
</dbReference>
<dbReference type="PANTHER" id="PTHR30126">
    <property type="entry name" value="HTH-TYPE TRANSCRIPTIONAL REGULATOR"/>
    <property type="match status" value="1"/>
</dbReference>
<protein>
    <submittedName>
        <fullName evidence="6">LysR family transcriptional regulator</fullName>
    </submittedName>
</protein>